<name>A0ABW5IVX4_9FLAO</name>
<reference evidence="3" key="1">
    <citation type="journal article" date="2019" name="Int. J. Syst. Evol. Microbiol.">
        <title>The Global Catalogue of Microorganisms (GCM) 10K type strain sequencing project: providing services to taxonomists for standard genome sequencing and annotation.</title>
        <authorList>
            <consortium name="The Broad Institute Genomics Platform"/>
            <consortium name="The Broad Institute Genome Sequencing Center for Infectious Disease"/>
            <person name="Wu L."/>
            <person name="Ma J."/>
        </authorList>
    </citation>
    <scope>NUCLEOTIDE SEQUENCE [LARGE SCALE GENOMIC DNA]</scope>
    <source>
        <strain evidence="3">KCTC 42585</strain>
    </source>
</reference>
<accession>A0ABW5IVX4</accession>
<feature type="transmembrane region" description="Helical" evidence="1">
    <location>
        <begin position="172"/>
        <end position="188"/>
    </location>
</feature>
<keyword evidence="1" id="KW-0812">Transmembrane</keyword>
<protein>
    <submittedName>
        <fullName evidence="2">HupE/UreJ family protein</fullName>
    </submittedName>
</protein>
<keyword evidence="1" id="KW-1133">Transmembrane helix</keyword>
<dbReference type="EMBL" id="JBHULT010000006">
    <property type="protein sequence ID" value="MFD2517523.1"/>
    <property type="molecule type" value="Genomic_DNA"/>
</dbReference>
<organism evidence="2 3">
    <name type="scientific">Salinimicrobium flavum</name>
    <dbReference type="NCBI Taxonomy" id="1737065"/>
    <lineage>
        <taxon>Bacteria</taxon>
        <taxon>Pseudomonadati</taxon>
        <taxon>Bacteroidota</taxon>
        <taxon>Flavobacteriia</taxon>
        <taxon>Flavobacteriales</taxon>
        <taxon>Flavobacteriaceae</taxon>
        <taxon>Salinimicrobium</taxon>
    </lineage>
</organism>
<keyword evidence="3" id="KW-1185">Reference proteome</keyword>
<feature type="transmembrane region" description="Helical" evidence="1">
    <location>
        <begin position="43"/>
        <end position="65"/>
    </location>
</feature>
<dbReference type="Pfam" id="PF13795">
    <property type="entry name" value="HupE_UreJ_2"/>
    <property type="match status" value="1"/>
</dbReference>
<dbReference type="RefSeq" id="WP_380749849.1">
    <property type="nucleotide sequence ID" value="NZ_JBHULT010000006.1"/>
</dbReference>
<sequence length="196" mass="22475">MSQFWLYFKLGLEHVLDWNAYDHILFLIVLVASYSFQSWKRVFWLVTIFTLGHTVSLFLSVYKVVQVNSNWVEFLIPVTILVTALFNIVYAKTRENKNNVGVLYFTTAFFGIVHGLGFSSYFKMIAAGTESKFLPLLEFALGIEAAQIIVVLSVLILAFLLQNVLKVNRRDWILIISSIVIGVILPILRENYLALF</sequence>
<keyword evidence="1" id="KW-0472">Membrane</keyword>
<evidence type="ECO:0000313" key="2">
    <source>
        <dbReference type="EMBL" id="MFD2517523.1"/>
    </source>
</evidence>
<feature type="transmembrane region" description="Helical" evidence="1">
    <location>
        <begin position="134"/>
        <end position="160"/>
    </location>
</feature>
<evidence type="ECO:0000256" key="1">
    <source>
        <dbReference type="SAM" id="Phobius"/>
    </source>
</evidence>
<feature type="transmembrane region" description="Helical" evidence="1">
    <location>
        <begin position="20"/>
        <end position="36"/>
    </location>
</feature>
<feature type="transmembrane region" description="Helical" evidence="1">
    <location>
        <begin position="102"/>
        <end position="122"/>
    </location>
</feature>
<dbReference type="InterPro" id="IPR032809">
    <property type="entry name" value="Put_HupE_UreJ"/>
</dbReference>
<gene>
    <name evidence="2" type="ORF">ACFSTG_06430</name>
</gene>
<comment type="caution">
    <text evidence="2">The sequence shown here is derived from an EMBL/GenBank/DDBJ whole genome shotgun (WGS) entry which is preliminary data.</text>
</comment>
<feature type="transmembrane region" description="Helical" evidence="1">
    <location>
        <begin position="71"/>
        <end position="90"/>
    </location>
</feature>
<evidence type="ECO:0000313" key="3">
    <source>
        <dbReference type="Proteomes" id="UP001597468"/>
    </source>
</evidence>
<dbReference type="Proteomes" id="UP001597468">
    <property type="component" value="Unassembled WGS sequence"/>
</dbReference>
<proteinExistence type="predicted"/>